<reference evidence="1 2" key="1">
    <citation type="submission" date="2019-02" db="EMBL/GenBank/DDBJ databases">
        <title>Deep-cultivation of Planctomycetes and their phenomic and genomic characterization uncovers novel biology.</title>
        <authorList>
            <person name="Wiegand S."/>
            <person name="Jogler M."/>
            <person name="Boedeker C."/>
            <person name="Pinto D."/>
            <person name="Vollmers J."/>
            <person name="Rivas-Marin E."/>
            <person name="Kohn T."/>
            <person name="Peeters S.H."/>
            <person name="Heuer A."/>
            <person name="Rast P."/>
            <person name="Oberbeckmann S."/>
            <person name="Bunk B."/>
            <person name="Jeske O."/>
            <person name="Meyerdierks A."/>
            <person name="Storesund J.E."/>
            <person name="Kallscheuer N."/>
            <person name="Luecker S."/>
            <person name="Lage O.M."/>
            <person name="Pohl T."/>
            <person name="Merkel B.J."/>
            <person name="Hornburger P."/>
            <person name="Mueller R.-W."/>
            <person name="Bruemmer F."/>
            <person name="Labrenz M."/>
            <person name="Spormann A.M."/>
            <person name="Op den Camp H."/>
            <person name="Overmann J."/>
            <person name="Amann R."/>
            <person name="Jetten M.S.M."/>
            <person name="Mascher T."/>
            <person name="Medema M.H."/>
            <person name="Devos D.P."/>
            <person name="Kaster A.-K."/>
            <person name="Ovreas L."/>
            <person name="Rohde M."/>
            <person name="Galperin M.Y."/>
            <person name="Jogler C."/>
        </authorList>
    </citation>
    <scope>NUCLEOTIDE SEQUENCE [LARGE SCALE GENOMIC DNA]</scope>
    <source>
        <strain evidence="1 2">Poly30</strain>
    </source>
</reference>
<name>A0A518EMM4_9BACT</name>
<keyword evidence="2" id="KW-1185">Reference proteome</keyword>
<dbReference type="EMBL" id="CP036434">
    <property type="protein sequence ID" value="QDV05311.1"/>
    <property type="molecule type" value="Genomic_DNA"/>
</dbReference>
<evidence type="ECO:0008006" key="3">
    <source>
        <dbReference type="Google" id="ProtNLM"/>
    </source>
</evidence>
<dbReference type="AlphaFoldDB" id="A0A518EMM4"/>
<organism evidence="1 2">
    <name type="scientific">Saltatorellus ferox</name>
    <dbReference type="NCBI Taxonomy" id="2528018"/>
    <lineage>
        <taxon>Bacteria</taxon>
        <taxon>Pseudomonadati</taxon>
        <taxon>Planctomycetota</taxon>
        <taxon>Planctomycetia</taxon>
        <taxon>Planctomycetia incertae sedis</taxon>
        <taxon>Saltatorellus</taxon>
    </lineage>
</organism>
<sequence>MLLTPCLLLAGSQIAPTPLVDEWVVRAIDESTGRPVPGVRVWGYYELGFWCTVPAPLADAVTDADGRARIDLSGLTGLHEIEREVVEMTAVFSGPGWQTDSISATLQEVAVGPRDDPEAYARNHRDLELSPGRSLTVRVVDERGRPVTGAFVEAGVWSRETSTWEPGANCYQSVTDSKGRILLDVGDLESLDVHAWDPTLGAGSCQLNKQQVEDAIASVLVIQLDAEARPVVSTDDRGWPLSFHFDSGFIGGMDEGGLEDSIHPRAFVTVRSPDGHPIRGAYVQCSSLNSPSHVGSFTRRVRSDRAARDVGKARVPVISSMESGSYVATASVRTQHGEWWGETSFETQSGDRPPEIDLRLEWREERVEARRLEVAFLDATGTPIPEWRAFVESVATGRPLFSATQRGVAYQGTCIAGYCEPDWEPIETRILLHASSDAFDLPVELEVDLAADVPRTLTARSPGLGGRLRLSVPFDSDFPGDLLLARLGSSEGRVLTALLSRRTRDRGRPIVWHLDPERHHVERAVLLPPGDWSFTLEHLDGNVVTQGTASIAPEEVTDVEMDWP</sequence>
<dbReference type="RefSeq" id="WP_145194724.1">
    <property type="nucleotide sequence ID" value="NZ_CP036434.1"/>
</dbReference>
<protein>
    <recommendedName>
        <fullName evidence="3">Carboxypeptidase regulatory-like domain-containing protein</fullName>
    </recommendedName>
</protein>
<proteinExistence type="predicted"/>
<evidence type="ECO:0000313" key="2">
    <source>
        <dbReference type="Proteomes" id="UP000320390"/>
    </source>
</evidence>
<accession>A0A518EMM4</accession>
<gene>
    <name evidence="1" type="ORF">Poly30_08070</name>
</gene>
<dbReference type="Proteomes" id="UP000320390">
    <property type="component" value="Chromosome"/>
</dbReference>
<evidence type="ECO:0000313" key="1">
    <source>
        <dbReference type="EMBL" id="QDV05311.1"/>
    </source>
</evidence>